<evidence type="ECO:0000256" key="1">
    <source>
        <dbReference type="SAM" id="MobiDB-lite"/>
    </source>
</evidence>
<keyword evidence="3" id="KW-1185">Reference proteome</keyword>
<gene>
    <name evidence="2" type="ORF">KIL84_011515</name>
</gene>
<feature type="region of interest" description="Disordered" evidence="1">
    <location>
        <begin position="1"/>
        <end position="54"/>
    </location>
</feature>
<dbReference type="EMBL" id="JAHDVG010000474">
    <property type="protein sequence ID" value="KAH1177813.1"/>
    <property type="molecule type" value="Genomic_DNA"/>
</dbReference>
<evidence type="ECO:0000313" key="2">
    <source>
        <dbReference type="EMBL" id="KAH1177813.1"/>
    </source>
</evidence>
<dbReference type="Proteomes" id="UP000827986">
    <property type="component" value="Unassembled WGS sequence"/>
</dbReference>
<reference evidence="2" key="1">
    <citation type="submission" date="2021-09" db="EMBL/GenBank/DDBJ databases">
        <title>The genome of Mauremys mutica provides insights into the evolution of semi-aquatic lifestyle.</title>
        <authorList>
            <person name="Gong S."/>
            <person name="Gao Y."/>
        </authorList>
    </citation>
    <scope>NUCLEOTIDE SEQUENCE</scope>
    <source>
        <strain evidence="2">MM-2020</strain>
        <tissue evidence="2">Muscle</tissue>
    </source>
</reference>
<proteinExistence type="predicted"/>
<evidence type="ECO:0000313" key="3">
    <source>
        <dbReference type="Proteomes" id="UP000827986"/>
    </source>
</evidence>
<comment type="caution">
    <text evidence="2">The sequence shown here is derived from an EMBL/GenBank/DDBJ whole genome shotgun (WGS) entry which is preliminary data.</text>
</comment>
<feature type="compositionally biased region" description="Polar residues" evidence="1">
    <location>
        <begin position="31"/>
        <end position="43"/>
    </location>
</feature>
<dbReference type="AlphaFoldDB" id="A0A9D3XDH7"/>
<organism evidence="2 3">
    <name type="scientific">Mauremys mutica</name>
    <name type="common">yellowpond turtle</name>
    <dbReference type="NCBI Taxonomy" id="74926"/>
    <lineage>
        <taxon>Eukaryota</taxon>
        <taxon>Metazoa</taxon>
        <taxon>Chordata</taxon>
        <taxon>Craniata</taxon>
        <taxon>Vertebrata</taxon>
        <taxon>Euteleostomi</taxon>
        <taxon>Archelosauria</taxon>
        <taxon>Testudinata</taxon>
        <taxon>Testudines</taxon>
        <taxon>Cryptodira</taxon>
        <taxon>Durocryptodira</taxon>
        <taxon>Testudinoidea</taxon>
        <taxon>Geoemydidae</taxon>
        <taxon>Geoemydinae</taxon>
        <taxon>Mauremys</taxon>
    </lineage>
</organism>
<feature type="region of interest" description="Disordered" evidence="1">
    <location>
        <begin position="223"/>
        <end position="272"/>
    </location>
</feature>
<protein>
    <submittedName>
        <fullName evidence="2">Uncharacterized protein</fullName>
    </submittedName>
</protein>
<accession>A0A9D3XDH7</accession>
<name>A0A9D3XDH7_9SAUR</name>
<sequence>MFTTILSREPEERLGRCPPQLDGASHPRPSTMHSMCQQDSARSASPPASEGTVGWSLESPSALLLVSGCTQAPANLGLCLWQRKPVPPGKLFREPRLFPSSHVPPTSPFQLYCRWLVAGADPALGTVASEAWSRNGLSSTCQPLCILKEFRPVFYFPCLASLLLKSHLFSAPASVSSQAGPGGVWDLTPCQSCGKPAIGCWSLAGLSHLAQLLFECPPPQLGQTPGTTPFPAPESPFEDGGSSPSSHFPKEPAGARPSKVSGYQTPIEMDGT</sequence>